<protein>
    <recommendedName>
        <fullName evidence="1">Anaphase-promoting complex subunit 2</fullName>
    </recommendedName>
</protein>
<dbReference type="Gene3D" id="3.30.230.130">
    <property type="entry name" value="Cullin, Chain C, Domain 2"/>
    <property type="match status" value="1"/>
</dbReference>
<dbReference type="SUPFAM" id="SSF46785">
    <property type="entry name" value="Winged helix' DNA-binding domain"/>
    <property type="match status" value="1"/>
</dbReference>
<dbReference type="GO" id="GO:0006511">
    <property type="term" value="P:ubiquitin-dependent protein catabolic process"/>
    <property type="evidence" value="ECO:0007669"/>
    <property type="project" value="InterPro"/>
</dbReference>
<dbReference type="GO" id="GO:0051301">
    <property type="term" value="P:cell division"/>
    <property type="evidence" value="ECO:0007669"/>
    <property type="project" value="UniProtKB-KW"/>
</dbReference>
<evidence type="ECO:0000256" key="3">
    <source>
        <dbReference type="ARBA" id="ARBA00022776"/>
    </source>
</evidence>
<evidence type="ECO:0000256" key="5">
    <source>
        <dbReference type="ARBA" id="ARBA00023306"/>
    </source>
</evidence>
<dbReference type="InterPro" id="IPR036388">
    <property type="entry name" value="WH-like_DNA-bd_sf"/>
</dbReference>
<dbReference type="PROSITE" id="PS50069">
    <property type="entry name" value="CULLIN_2"/>
    <property type="match status" value="1"/>
</dbReference>
<dbReference type="InterPro" id="IPR044554">
    <property type="entry name" value="ANAPC2"/>
</dbReference>
<evidence type="ECO:0000313" key="9">
    <source>
        <dbReference type="Proteomes" id="UP000284706"/>
    </source>
</evidence>
<sequence length="780" mass="88676">MATAAMKSQVAAKWQEAFERLNGDAPGISGLIQFSEAWAISIRFLRPFDINSPPVDANGRHTGKDLAAALPAFNLLKQAKKLAALLNAFLEDVRQNFYLIENEIKEYMARFEDTASVHEIRSLIARLVQWFSAWAPPEELGPTVFQAYTLHFQTRLLSALPPTFTSGFKELCAAFLAPPPDQLDEAVEASIAQAPSAWDSRDHARLWAHLHLLGLVERYETIIASVGYEYIEDYVLKTCTGEWGKPMLEGLRIWMSEKVVPWLLHIYARGATTTEEARAMLQGVGSRFDFHINKTLCDLRTREIFDIIIDYPDSMGALQDLRDCLHRVDQRANLVKSLRKLNFKRLLHPGAETKLILQQYVTTIKCLRIIDPPGVLLYKVADPIRRYLRDRPDTIRSIVANLVGDDEESGDSLIDEAEAVPIQQQNFDDYADPNWEPEPIDAGPEFRANKPSDVISTLVSIYDSKDLFVKELQVLLAQRLLMLPKDGTDRVERERRNVEILKIRFGEAALQVCEVMLRDMTESRRIDTHIQSQKAFNLHPTIISRHFWPELESSELIMPGQFRKMQEEYAHEYAVFKPDKRLQWMPHLGTVQLELELEDRTIEAEVPPLEAAFIELFSERPTWTLDELIASVGSVDRAAAVKALSTWIDLGVLKEEPENIFILLEREEEGQAASTRVRDTAKAGTFIHSLSQIPLIEVPALSGPQVQIAEQMRVYWKFIEGMLTNLGSLPIDRIQTMLKFAPGYDKSPEQLASFLDAARREGLLVVRDGLWRLNSDRNAP</sequence>
<dbReference type="InterPro" id="IPR059120">
    <property type="entry name" value="Cullin-like_AB"/>
</dbReference>
<dbReference type="GO" id="GO:0031625">
    <property type="term" value="F:ubiquitin protein ligase binding"/>
    <property type="evidence" value="ECO:0007669"/>
    <property type="project" value="InterPro"/>
</dbReference>
<dbReference type="Pfam" id="PF26557">
    <property type="entry name" value="Cullin_AB"/>
    <property type="match status" value="1"/>
</dbReference>
<dbReference type="AlphaFoldDB" id="A0A409YRM3"/>
<dbReference type="SUPFAM" id="SSF75632">
    <property type="entry name" value="Cullin homology domain"/>
    <property type="match status" value="1"/>
</dbReference>
<dbReference type="GO" id="GO:0070979">
    <property type="term" value="P:protein K11-linked ubiquitination"/>
    <property type="evidence" value="ECO:0007669"/>
    <property type="project" value="TreeGrafter"/>
</dbReference>
<dbReference type="Gene3D" id="1.10.10.10">
    <property type="entry name" value="Winged helix-like DNA-binding domain superfamily/Winged helix DNA-binding domain"/>
    <property type="match status" value="1"/>
</dbReference>
<name>A0A409YRM3_9AGAR</name>
<proteinExistence type="inferred from homology"/>
<dbReference type="SMART" id="SM01013">
    <property type="entry name" value="APC2"/>
    <property type="match status" value="1"/>
</dbReference>
<dbReference type="GO" id="GO:0007091">
    <property type="term" value="P:metaphase/anaphase transition of mitotic cell cycle"/>
    <property type="evidence" value="ECO:0007669"/>
    <property type="project" value="TreeGrafter"/>
</dbReference>
<dbReference type="Proteomes" id="UP000284706">
    <property type="component" value="Unassembled WGS sequence"/>
</dbReference>
<dbReference type="Pfam" id="PF08672">
    <property type="entry name" value="ANAPC2"/>
    <property type="match status" value="1"/>
</dbReference>
<dbReference type="Gene3D" id="1.20.1310.10">
    <property type="entry name" value="Cullin Repeats"/>
    <property type="match status" value="1"/>
</dbReference>
<comment type="caution">
    <text evidence="8">The sequence shown here is derived from an EMBL/GenBank/DDBJ whole genome shotgun (WGS) entry which is preliminary data.</text>
</comment>
<evidence type="ECO:0000313" key="8">
    <source>
        <dbReference type="EMBL" id="PPR05660.1"/>
    </source>
</evidence>
<dbReference type="InterPro" id="IPR036317">
    <property type="entry name" value="Cullin_homology_sf"/>
</dbReference>
<dbReference type="InterPro" id="IPR057975">
    <property type="entry name" value="TPR_ANAPC2"/>
</dbReference>
<evidence type="ECO:0000256" key="4">
    <source>
        <dbReference type="ARBA" id="ARBA00022786"/>
    </source>
</evidence>
<keyword evidence="9" id="KW-1185">Reference proteome</keyword>
<keyword evidence="4" id="KW-0833">Ubl conjugation pathway</keyword>
<dbReference type="SMART" id="SM00182">
    <property type="entry name" value="CULLIN"/>
    <property type="match status" value="1"/>
</dbReference>
<dbReference type="GO" id="GO:0005680">
    <property type="term" value="C:anaphase-promoting complex"/>
    <property type="evidence" value="ECO:0007669"/>
    <property type="project" value="TreeGrafter"/>
</dbReference>
<dbReference type="FunCoup" id="A0A409YRM3">
    <property type="interactions" value="402"/>
</dbReference>
<dbReference type="EMBL" id="NHYE01000448">
    <property type="protein sequence ID" value="PPR05660.1"/>
    <property type="molecule type" value="Genomic_DNA"/>
</dbReference>
<dbReference type="InterPro" id="IPR036390">
    <property type="entry name" value="WH_DNA-bd_sf"/>
</dbReference>
<accession>A0A409YRM3</accession>
<keyword evidence="3" id="KW-0498">Mitosis</keyword>
<dbReference type="InterPro" id="IPR014786">
    <property type="entry name" value="ANAPC2_C"/>
</dbReference>
<evidence type="ECO:0000256" key="6">
    <source>
        <dbReference type="PROSITE-ProRule" id="PRU00330"/>
    </source>
</evidence>
<gene>
    <name evidence="8" type="ORF">CVT26_009233</name>
</gene>
<dbReference type="PANTHER" id="PTHR45957">
    <property type="entry name" value="ANAPHASE-PROMOTING COMPLEX SUBUNIT 2"/>
    <property type="match status" value="1"/>
</dbReference>
<keyword evidence="2" id="KW-0132">Cell division</keyword>
<comment type="similarity">
    <text evidence="6">Belongs to the cullin family.</text>
</comment>
<dbReference type="OrthoDB" id="5581181at2759"/>
<reference evidence="8 9" key="1">
    <citation type="journal article" date="2018" name="Evol. Lett.">
        <title>Horizontal gene cluster transfer increased hallucinogenic mushroom diversity.</title>
        <authorList>
            <person name="Reynolds H.T."/>
            <person name="Vijayakumar V."/>
            <person name="Gluck-Thaler E."/>
            <person name="Korotkin H.B."/>
            <person name="Matheny P.B."/>
            <person name="Slot J.C."/>
        </authorList>
    </citation>
    <scope>NUCLEOTIDE SEQUENCE [LARGE SCALE GENOMIC DNA]</scope>
    <source>
        <strain evidence="8 9">SRW20</strain>
    </source>
</reference>
<dbReference type="PANTHER" id="PTHR45957:SF1">
    <property type="entry name" value="ANAPHASE-PROMOTING COMPLEX SUBUNIT 2"/>
    <property type="match status" value="1"/>
</dbReference>
<dbReference type="Pfam" id="PF25773">
    <property type="entry name" value="TPR_ANAPC2"/>
    <property type="match status" value="1"/>
</dbReference>
<keyword evidence="5" id="KW-0131">Cell cycle</keyword>
<evidence type="ECO:0000259" key="7">
    <source>
        <dbReference type="PROSITE" id="PS50069"/>
    </source>
</evidence>
<dbReference type="STRING" id="231916.A0A409YRM3"/>
<dbReference type="InterPro" id="IPR016158">
    <property type="entry name" value="Cullin_homology"/>
</dbReference>
<evidence type="ECO:0000256" key="1">
    <source>
        <dbReference type="ARBA" id="ARBA00016068"/>
    </source>
</evidence>
<evidence type="ECO:0000256" key="2">
    <source>
        <dbReference type="ARBA" id="ARBA00022618"/>
    </source>
</evidence>
<organism evidence="8 9">
    <name type="scientific">Gymnopilus dilepis</name>
    <dbReference type="NCBI Taxonomy" id="231916"/>
    <lineage>
        <taxon>Eukaryota</taxon>
        <taxon>Fungi</taxon>
        <taxon>Dikarya</taxon>
        <taxon>Basidiomycota</taxon>
        <taxon>Agaricomycotina</taxon>
        <taxon>Agaricomycetes</taxon>
        <taxon>Agaricomycetidae</taxon>
        <taxon>Agaricales</taxon>
        <taxon>Agaricineae</taxon>
        <taxon>Hymenogastraceae</taxon>
        <taxon>Gymnopilus</taxon>
    </lineage>
</organism>
<dbReference type="InParanoid" id="A0A409YRM3"/>
<feature type="domain" description="Cullin family profile" evidence="7">
    <location>
        <begin position="422"/>
        <end position="633"/>
    </location>
</feature>